<dbReference type="EMBL" id="JAAABM010000004">
    <property type="protein sequence ID" value="KAF7678745.1"/>
    <property type="molecule type" value="Genomic_DNA"/>
</dbReference>
<comment type="subcellular location">
    <subcellularLocation>
        <location evidence="1">Nucleus</location>
    </subcellularLocation>
</comment>
<feature type="domain" description="Xylanolytic transcriptional activator regulatory" evidence="7">
    <location>
        <begin position="267"/>
        <end position="344"/>
    </location>
</feature>
<keyword evidence="5" id="KW-0539">Nucleus</keyword>
<dbReference type="InterPro" id="IPR007219">
    <property type="entry name" value="XnlR_reg_dom"/>
</dbReference>
<keyword evidence="2" id="KW-0805">Transcription regulation</keyword>
<evidence type="ECO:0000256" key="6">
    <source>
        <dbReference type="SAM" id="MobiDB-lite"/>
    </source>
</evidence>
<keyword evidence="4" id="KW-0804">Transcription</keyword>
<proteinExistence type="predicted"/>
<name>A0A8H7B981_9PLEO</name>
<accession>A0A8H7B981</accession>
<evidence type="ECO:0000256" key="2">
    <source>
        <dbReference type="ARBA" id="ARBA00023015"/>
    </source>
</evidence>
<dbReference type="GeneID" id="62202351"/>
<organism evidence="8 9">
    <name type="scientific">Alternaria burnsii</name>
    <dbReference type="NCBI Taxonomy" id="1187904"/>
    <lineage>
        <taxon>Eukaryota</taxon>
        <taxon>Fungi</taxon>
        <taxon>Dikarya</taxon>
        <taxon>Ascomycota</taxon>
        <taxon>Pezizomycotina</taxon>
        <taxon>Dothideomycetes</taxon>
        <taxon>Pleosporomycetidae</taxon>
        <taxon>Pleosporales</taxon>
        <taxon>Pleosporineae</taxon>
        <taxon>Pleosporaceae</taxon>
        <taxon>Alternaria</taxon>
        <taxon>Alternaria sect. Alternaria</taxon>
    </lineage>
</organism>
<dbReference type="InterPro" id="IPR051089">
    <property type="entry name" value="prtT"/>
</dbReference>
<feature type="compositionally biased region" description="Polar residues" evidence="6">
    <location>
        <begin position="93"/>
        <end position="109"/>
    </location>
</feature>
<evidence type="ECO:0000256" key="5">
    <source>
        <dbReference type="ARBA" id="ARBA00023242"/>
    </source>
</evidence>
<evidence type="ECO:0000313" key="9">
    <source>
        <dbReference type="Proteomes" id="UP000596902"/>
    </source>
</evidence>
<evidence type="ECO:0000256" key="1">
    <source>
        <dbReference type="ARBA" id="ARBA00004123"/>
    </source>
</evidence>
<dbReference type="GO" id="GO:0005634">
    <property type="term" value="C:nucleus"/>
    <property type="evidence" value="ECO:0007669"/>
    <property type="project" value="UniProtKB-SubCell"/>
</dbReference>
<dbReference type="SMART" id="SM00906">
    <property type="entry name" value="Fungal_trans"/>
    <property type="match status" value="1"/>
</dbReference>
<comment type="caution">
    <text evidence="8">The sequence shown here is derived from an EMBL/GenBank/DDBJ whole genome shotgun (WGS) entry which is preliminary data.</text>
</comment>
<keyword evidence="3" id="KW-0238">DNA-binding</keyword>
<dbReference type="PANTHER" id="PTHR31845">
    <property type="entry name" value="FINGER DOMAIN PROTEIN, PUTATIVE-RELATED"/>
    <property type="match status" value="1"/>
</dbReference>
<dbReference type="CDD" id="cd12148">
    <property type="entry name" value="fungal_TF_MHR"/>
    <property type="match status" value="1"/>
</dbReference>
<reference evidence="8" key="2">
    <citation type="submission" date="2020-08" db="EMBL/GenBank/DDBJ databases">
        <title>Draft Genome Sequence of Cumin Blight Pathogen Alternaria burnsii.</title>
        <authorList>
            <person name="Feng Z."/>
        </authorList>
    </citation>
    <scope>NUCLEOTIDE SEQUENCE</scope>
    <source>
        <strain evidence="8">CBS107.38</strain>
    </source>
</reference>
<feature type="compositionally biased region" description="Polar residues" evidence="6">
    <location>
        <begin position="39"/>
        <end position="53"/>
    </location>
</feature>
<dbReference type="RefSeq" id="XP_038788880.1">
    <property type="nucleotide sequence ID" value="XM_038929173.1"/>
</dbReference>
<dbReference type="GO" id="GO:0000976">
    <property type="term" value="F:transcription cis-regulatory region binding"/>
    <property type="evidence" value="ECO:0007669"/>
    <property type="project" value="TreeGrafter"/>
</dbReference>
<sequence>MKCHKMAQDTRCVRCTRKSLQCDFLGHRRGRKHGFKLQKPSSRGQENVATTSGNGEGVTRPAATSSRWSLPQHANHGVIEAGDADASIDTHAAQRSISRLGSRPHSTQRSGHDFWTENRGFRLSDILNRQITRGDFSLQNVLSTEHGNAPEECNQNISENDPVNKGLVNLHFATELFGGFMKHLNPFISQLDPFLHTFGYVREASCFLFTAVLAAAAKLLHPALQKPLLSHAEELFLESFRCGLKSPETVQAILILTYWKEPRDNRVWLSVGHAIRMAIELGWHNLGSDAMKPPENASDRQAMQFRNIERTWLVLFVYDRSISLQTGKPWMIERSSYLESVSNWHLHPLGVANDRLLCAFVSLRLITSTHFEMMTTQYAQHQRQDPSQFRSLLRVLDRKIINWQRRWTETVSERGEDCHAFLVPFYGSYARLLLFTSSLRASIRLKDIETSVDTEAIWNSYSSAVDMLKLVSDPSSSQLVYFAQDSVHVMIAYATVFLIKLLLSAPSYIRIEMEMPALDGIRNTAEVFDKLQAPAGTSCALQAAFLHNVLIQHEAMREQRSSSRSHIPAAPAAYTAPTANVDTAAHEPTLPHAQTTQRHEVDTMYDDQDAHHYASEDASTFDMNFVDDEAWAFMFANAGFNIGQGAFMSPT</sequence>
<feature type="region of interest" description="Disordered" evidence="6">
    <location>
        <begin position="33"/>
        <end position="70"/>
    </location>
</feature>
<evidence type="ECO:0000259" key="7">
    <source>
        <dbReference type="SMART" id="SM00906"/>
    </source>
</evidence>
<dbReference type="GO" id="GO:0006351">
    <property type="term" value="P:DNA-templated transcription"/>
    <property type="evidence" value="ECO:0007669"/>
    <property type="project" value="InterPro"/>
</dbReference>
<dbReference type="GO" id="GO:0008270">
    <property type="term" value="F:zinc ion binding"/>
    <property type="evidence" value="ECO:0007669"/>
    <property type="project" value="InterPro"/>
</dbReference>
<evidence type="ECO:0000313" key="8">
    <source>
        <dbReference type="EMBL" id="KAF7678745.1"/>
    </source>
</evidence>
<protein>
    <recommendedName>
        <fullName evidence="7">Xylanolytic transcriptional activator regulatory domain-containing protein</fullName>
    </recommendedName>
</protein>
<dbReference type="PANTHER" id="PTHR31845:SF19">
    <property type="entry name" value="TRANSCRIPTION FACTOR DOMAIN-CONTAINING PROTEIN"/>
    <property type="match status" value="1"/>
</dbReference>
<dbReference type="Pfam" id="PF04082">
    <property type="entry name" value="Fungal_trans"/>
    <property type="match status" value="1"/>
</dbReference>
<gene>
    <name evidence="8" type="ORF">GT037_004126</name>
</gene>
<dbReference type="GO" id="GO:0000981">
    <property type="term" value="F:DNA-binding transcription factor activity, RNA polymerase II-specific"/>
    <property type="evidence" value="ECO:0007669"/>
    <property type="project" value="TreeGrafter"/>
</dbReference>
<evidence type="ECO:0000256" key="3">
    <source>
        <dbReference type="ARBA" id="ARBA00023125"/>
    </source>
</evidence>
<dbReference type="Proteomes" id="UP000596902">
    <property type="component" value="Unassembled WGS sequence"/>
</dbReference>
<evidence type="ECO:0000256" key="4">
    <source>
        <dbReference type="ARBA" id="ARBA00023163"/>
    </source>
</evidence>
<reference evidence="8" key="1">
    <citation type="submission" date="2020-01" db="EMBL/GenBank/DDBJ databases">
        <authorList>
            <person name="Feng Z.H.Z."/>
        </authorList>
    </citation>
    <scope>NUCLEOTIDE SEQUENCE</scope>
    <source>
        <strain evidence="8">CBS107.38</strain>
    </source>
</reference>
<keyword evidence="9" id="KW-1185">Reference proteome</keyword>
<feature type="region of interest" description="Disordered" evidence="6">
    <location>
        <begin position="91"/>
        <end position="113"/>
    </location>
</feature>
<dbReference type="AlphaFoldDB" id="A0A8H7B981"/>